<evidence type="ECO:0000313" key="4">
    <source>
        <dbReference type="EMBL" id="PSK89295.1"/>
    </source>
</evidence>
<keyword evidence="5" id="KW-1185">Reference proteome</keyword>
<keyword evidence="4" id="KW-0378">Hydrolase</keyword>
<protein>
    <submittedName>
        <fullName evidence="4">Glycosyl hydrolase family 16</fullName>
    </submittedName>
</protein>
<dbReference type="InterPro" id="IPR050546">
    <property type="entry name" value="Glycosyl_Hydrlase_16"/>
</dbReference>
<dbReference type="RefSeq" id="WP_181358579.1">
    <property type="nucleotide sequence ID" value="NZ_PYGD01000012.1"/>
</dbReference>
<dbReference type="PROSITE" id="PS51762">
    <property type="entry name" value="GH16_2"/>
    <property type="match status" value="1"/>
</dbReference>
<dbReference type="PANTHER" id="PTHR10963:SF60">
    <property type="entry name" value="GRAM-NEGATIVE BACTERIA-BINDING PROTEIN 1-RELATED"/>
    <property type="match status" value="1"/>
</dbReference>
<dbReference type="AlphaFoldDB" id="A0A2P8CWF8"/>
<dbReference type="SUPFAM" id="SSF49899">
    <property type="entry name" value="Concanavalin A-like lectins/glucanases"/>
    <property type="match status" value="1"/>
</dbReference>
<dbReference type="CDD" id="cd00413">
    <property type="entry name" value="Glyco_hydrolase_16"/>
    <property type="match status" value="1"/>
</dbReference>
<dbReference type="Gene3D" id="2.60.120.200">
    <property type="match status" value="1"/>
</dbReference>
<evidence type="ECO:0000313" key="5">
    <source>
        <dbReference type="Proteomes" id="UP000240572"/>
    </source>
</evidence>
<dbReference type="PANTHER" id="PTHR10963">
    <property type="entry name" value="GLYCOSYL HYDROLASE-RELATED"/>
    <property type="match status" value="1"/>
</dbReference>
<name>A0A2P8CWF8_9BACT</name>
<dbReference type="EMBL" id="PYGD01000012">
    <property type="protein sequence ID" value="PSK89295.1"/>
    <property type="molecule type" value="Genomic_DNA"/>
</dbReference>
<proteinExistence type="inferred from homology"/>
<dbReference type="Proteomes" id="UP000240572">
    <property type="component" value="Unassembled WGS sequence"/>
</dbReference>
<feature type="signal peptide" evidence="2">
    <location>
        <begin position="1"/>
        <end position="19"/>
    </location>
</feature>
<keyword evidence="2" id="KW-0732">Signal</keyword>
<dbReference type="GO" id="GO:0004553">
    <property type="term" value="F:hydrolase activity, hydrolyzing O-glycosyl compounds"/>
    <property type="evidence" value="ECO:0007669"/>
    <property type="project" value="InterPro"/>
</dbReference>
<dbReference type="InterPro" id="IPR013320">
    <property type="entry name" value="ConA-like_dom_sf"/>
</dbReference>
<comment type="caution">
    <text evidence="4">The sequence shown here is derived from an EMBL/GenBank/DDBJ whole genome shotgun (WGS) entry which is preliminary data.</text>
</comment>
<evidence type="ECO:0000256" key="1">
    <source>
        <dbReference type="ARBA" id="ARBA00006865"/>
    </source>
</evidence>
<evidence type="ECO:0000259" key="3">
    <source>
        <dbReference type="PROSITE" id="PS51762"/>
    </source>
</evidence>
<feature type="chain" id="PRO_5015145298" evidence="2">
    <location>
        <begin position="20"/>
        <end position="571"/>
    </location>
</feature>
<dbReference type="GO" id="GO:0005975">
    <property type="term" value="P:carbohydrate metabolic process"/>
    <property type="evidence" value="ECO:0007669"/>
    <property type="project" value="InterPro"/>
</dbReference>
<reference evidence="4 5" key="1">
    <citation type="submission" date="2018-03" db="EMBL/GenBank/DDBJ databases">
        <title>Genomic Encyclopedia of Type Strains, Phase III (KMG-III): the genomes of soil and plant-associated and newly described type strains.</title>
        <authorList>
            <person name="Whitman W."/>
        </authorList>
    </citation>
    <scope>NUCLEOTIDE SEQUENCE [LARGE SCALE GENOMIC DNA]</scope>
    <source>
        <strain evidence="4 5">CGMCC 1.12700</strain>
    </source>
</reference>
<organism evidence="4 5">
    <name type="scientific">Taibaiella chishuiensis</name>
    <dbReference type="NCBI Taxonomy" id="1434707"/>
    <lineage>
        <taxon>Bacteria</taxon>
        <taxon>Pseudomonadati</taxon>
        <taxon>Bacteroidota</taxon>
        <taxon>Chitinophagia</taxon>
        <taxon>Chitinophagales</taxon>
        <taxon>Chitinophagaceae</taxon>
        <taxon>Taibaiella</taxon>
    </lineage>
</organism>
<sequence length="571" mass="64592">MRRSLLLLACSGMMSALHAQSGWLPPQQFPAGTNLCDTASWQLVFTDDFDGDQIDRSKWITFGSYPGMAGGDHEHWNGARTWYDNPYILRDKNVVVSEGTCKLVIRRETGNWSCTDCPNPVAFKKQVSAAQIATYRNLPDGTDNAYNNGRFEARLRFPVFKGAWCALWTWHGLGVNEIDIAEAWGGGLSGGNQRRNTFSTHAWGPDPSANPPLPNPYNLPYDAAWSNKFPGQGWWRNLPGGNAHRQDDWHTYTCEWDDNELRFYLDGNLAGRRWKYIRDQGYVYNGHNYKLTVGAECQPQPGANYYISYGYPYNTKSASQLILLARVNEQAGLNREDRQAGLDSVLHPGVLGQMEVDYVKIWQRHPEQDNHRKIGMNLLKTAPAADYNTLPGQHGQTLPYTIHIVSTRDNRDRQQFQLFEGSGEYRYPTTPLNFEWDITVTTAGREQHYKRQGAFVATPWLQLAPGAAYSMSWSLHVSRNGATVARYSGCSDSHSPAYEMQNKEVHYFNALFTDVPAYEQSVAAGVKQATVSEIEIKDTAYLDQLIEQIRTEALAPYLQLQPEDLWVTGHP</sequence>
<gene>
    <name evidence="4" type="ORF">B0I18_11296</name>
</gene>
<accession>A0A2P8CWF8</accession>
<dbReference type="InterPro" id="IPR000757">
    <property type="entry name" value="Beta-glucanase-like"/>
</dbReference>
<comment type="similarity">
    <text evidence="1">Belongs to the glycosyl hydrolase 16 family.</text>
</comment>
<evidence type="ECO:0000256" key="2">
    <source>
        <dbReference type="SAM" id="SignalP"/>
    </source>
</evidence>
<feature type="domain" description="GH16" evidence="3">
    <location>
        <begin position="19"/>
        <end position="367"/>
    </location>
</feature>